<evidence type="ECO:0000259" key="3">
    <source>
        <dbReference type="PROSITE" id="PS51194"/>
    </source>
</evidence>
<evidence type="ECO:0000256" key="1">
    <source>
        <dbReference type="ARBA" id="ARBA00022801"/>
    </source>
</evidence>
<dbReference type="Gene3D" id="3.40.50.10810">
    <property type="entry name" value="Tandem AAA-ATPase domain"/>
    <property type="match status" value="1"/>
</dbReference>
<dbReference type="InterPro" id="IPR049730">
    <property type="entry name" value="SNF2/RAD54-like_C"/>
</dbReference>
<protein>
    <submittedName>
        <fullName evidence="4">SNF2 family DNA or RNA helicase</fullName>
    </submittedName>
</protein>
<dbReference type="SMART" id="SM00490">
    <property type="entry name" value="HELICc"/>
    <property type="match status" value="1"/>
</dbReference>
<dbReference type="InterPro" id="IPR000330">
    <property type="entry name" value="SNF2_N"/>
</dbReference>
<dbReference type="SUPFAM" id="SSF52540">
    <property type="entry name" value="P-loop containing nucleoside triphosphate hydrolases"/>
    <property type="match status" value="2"/>
</dbReference>
<evidence type="ECO:0000313" key="5">
    <source>
        <dbReference type="Proteomes" id="UP001225356"/>
    </source>
</evidence>
<dbReference type="Gene3D" id="3.40.50.300">
    <property type="entry name" value="P-loop containing nucleotide triphosphate hydrolases"/>
    <property type="match status" value="1"/>
</dbReference>
<keyword evidence="1" id="KW-0378">Hydrolase</keyword>
<dbReference type="InterPro" id="IPR014001">
    <property type="entry name" value="Helicase_ATP-bd"/>
</dbReference>
<dbReference type="PROSITE" id="PS51194">
    <property type="entry name" value="HELICASE_CTER"/>
    <property type="match status" value="1"/>
</dbReference>
<dbReference type="PROSITE" id="PS51192">
    <property type="entry name" value="HELICASE_ATP_BIND_1"/>
    <property type="match status" value="1"/>
</dbReference>
<dbReference type="SMART" id="SM00487">
    <property type="entry name" value="DEXDc"/>
    <property type="match status" value="1"/>
</dbReference>
<keyword evidence="4" id="KW-0347">Helicase</keyword>
<accession>A0ABT9QTP9</accession>
<keyword evidence="4" id="KW-0547">Nucleotide-binding</keyword>
<dbReference type="PANTHER" id="PTHR10799">
    <property type="entry name" value="SNF2/RAD54 HELICASE FAMILY"/>
    <property type="match status" value="1"/>
</dbReference>
<sequence>MKQSARLQSWLFGGDRRKQQIRDIYQTTRQRALSSLIVNATETMAHKIKDTRQADDRLRNSAELITVWRNSSATLLSLLEQFTAEEGSPQEKAAVLRGVGRSFLPMDLAERIQAQSLDLQLVMKTIRPYQQFGAKFALTVRQALLGDKMGLGKTIEALAAIAHAITHEKQFHHLVICPASLIENWLQEIIETLPTIPGLAFREPDAERTFQRWQRDGGIILVSFQQAAKLAEKDLPSIGFVIVDEAHYVKNPDANRTRATATLVRLGQRALLMGGTPMENRAAEFINLVDLVSSSEGKKLKQRFGDGRRAHLDGDRFRREIAHLYLRRNQKDVLDELPPLIAQDEVIQVGSAERSAYQSALLEGNLMAARALLSSANDTDSAKMERLSQISEECRRNERKLLVFSYFRDVLTTARKVIGEECGEISGGVTIVDRHRLVTEFNARAGFAALVLQIDVGSAGLNLQSASVVVIMEPQYKPSTERQAVARAYRMGQTNRVMVHRLVAKNSVDTALVKLTKFKAHLFDTLVHHSDLADDLDKFQINEGRLLADEQKRLAIESNHE</sequence>
<dbReference type="InterPro" id="IPR038718">
    <property type="entry name" value="SNF2-like_sf"/>
</dbReference>
<organism evidence="4 5">
    <name type="scientific">Streptosporangium lutulentum</name>
    <dbReference type="NCBI Taxonomy" id="1461250"/>
    <lineage>
        <taxon>Bacteria</taxon>
        <taxon>Bacillati</taxon>
        <taxon>Actinomycetota</taxon>
        <taxon>Actinomycetes</taxon>
        <taxon>Streptosporangiales</taxon>
        <taxon>Streptosporangiaceae</taxon>
        <taxon>Streptosporangium</taxon>
    </lineage>
</organism>
<proteinExistence type="predicted"/>
<name>A0ABT9QTP9_9ACTN</name>
<feature type="domain" description="Helicase C-terminal" evidence="3">
    <location>
        <begin position="386"/>
        <end position="547"/>
    </location>
</feature>
<dbReference type="CDD" id="cd17919">
    <property type="entry name" value="DEXHc_Snf"/>
    <property type="match status" value="1"/>
</dbReference>
<dbReference type="Pfam" id="PF00176">
    <property type="entry name" value="SNF2-rel_dom"/>
    <property type="match status" value="1"/>
</dbReference>
<keyword evidence="5" id="KW-1185">Reference proteome</keyword>
<dbReference type="EMBL" id="JAUSQU010000001">
    <property type="protein sequence ID" value="MDP9849785.1"/>
    <property type="molecule type" value="Genomic_DNA"/>
</dbReference>
<dbReference type="CDD" id="cd18793">
    <property type="entry name" value="SF2_C_SNF"/>
    <property type="match status" value="1"/>
</dbReference>
<dbReference type="InterPro" id="IPR001650">
    <property type="entry name" value="Helicase_C-like"/>
</dbReference>
<dbReference type="Proteomes" id="UP001225356">
    <property type="component" value="Unassembled WGS sequence"/>
</dbReference>
<evidence type="ECO:0000259" key="2">
    <source>
        <dbReference type="PROSITE" id="PS51192"/>
    </source>
</evidence>
<gene>
    <name evidence="4" type="ORF">J2853_008996</name>
</gene>
<reference evidence="4 5" key="1">
    <citation type="submission" date="2023-07" db="EMBL/GenBank/DDBJ databases">
        <title>Sequencing the genomes of 1000 actinobacteria strains.</title>
        <authorList>
            <person name="Klenk H.-P."/>
        </authorList>
    </citation>
    <scope>NUCLEOTIDE SEQUENCE [LARGE SCALE GENOMIC DNA]</scope>
    <source>
        <strain evidence="4 5">DSM 46740</strain>
    </source>
</reference>
<dbReference type="GO" id="GO:0004386">
    <property type="term" value="F:helicase activity"/>
    <property type="evidence" value="ECO:0007669"/>
    <property type="project" value="UniProtKB-KW"/>
</dbReference>
<feature type="domain" description="Helicase ATP-binding" evidence="2">
    <location>
        <begin position="134"/>
        <end position="295"/>
    </location>
</feature>
<evidence type="ECO:0000313" key="4">
    <source>
        <dbReference type="EMBL" id="MDP9849785.1"/>
    </source>
</evidence>
<keyword evidence="4" id="KW-0067">ATP-binding</keyword>
<comment type="caution">
    <text evidence="4">The sequence shown here is derived from an EMBL/GenBank/DDBJ whole genome shotgun (WGS) entry which is preliminary data.</text>
</comment>
<dbReference type="RefSeq" id="WP_307567818.1">
    <property type="nucleotide sequence ID" value="NZ_JAUSQU010000001.1"/>
</dbReference>
<dbReference type="InterPro" id="IPR027417">
    <property type="entry name" value="P-loop_NTPase"/>
</dbReference>